<feature type="region of interest" description="Disordered" evidence="1">
    <location>
        <begin position="114"/>
        <end position="139"/>
    </location>
</feature>
<dbReference type="Proteomes" id="UP000016935">
    <property type="component" value="Unassembled WGS sequence"/>
</dbReference>
<evidence type="ECO:0000256" key="2">
    <source>
        <dbReference type="SAM" id="Phobius"/>
    </source>
</evidence>
<dbReference type="EMBL" id="KB908482">
    <property type="protein sequence ID" value="EOA90806.1"/>
    <property type="molecule type" value="Genomic_DNA"/>
</dbReference>
<dbReference type="AlphaFoldDB" id="R0J214"/>
<evidence type="ECO:0000313" key="3">
    <source>
        <dbReference type="EMBL" id="EOA90806.1"/>
    </source>
</evidence>
<dbReference type="OrthoDB" id="3799173at2759"/>
<dbReference type="HOGENOM" id="CLU_1603760_0_0_1"/>
<keyword evidence="2" id="KW-0812">Transmembrane</keyword>
<proteinExistence type="predicted"/>
<reference evidence="3 4" key="1">
    <citation type="journal article" date="2012" name="PLoS Pathog.">
        <title>Diverse lifestyles and strategies of plant pathogenesis encoded in the genomes of eighteen Dothideomycetes fungi.</title>
        <authorList>
            <person name="Ohm R.A."/>
            <person name="Feau N."/>
            <person name="Henrissat B."/>
            <person name="Schoch C.L."/>
            <person name="Horwitz B.A."/>
            <person name="Barry K.W."/>
            <person name="Condon B.J."/>
            <person name="Copeland A.C."/>
            <person name="Dhillon B."/>
            <person name="Glaser F."/>
            <person name="Hesse C.N."/>
            <person name="Kosti I."/>
            <person name="LaButti K."/>
            <person name="Lindquist E.A."/>
            <person name="Lucas S."/>
            <person name="Salamov A.A."/>
            <person name="Bradshaw R.E."/>
            <person name="Ciuffetti L."/>
            <person name="Hamelin R.C."/>
            <person name="Kema G.H.J."/>
            <person name="Lawrence C."/>
            <person name="Scott J.A."/>
            <person name="Spatafora J.W."/>
            <person name="Turgeon B.G."/>
            <person name="de Wit P.J.G.M."/>
            <person name="Zhong S."/>
            <person name="Goodwin S.B."/>
            <person name="Grigoriev I.V."/>
        </authorList>
    </citation>
    <scope>NUCLEOTIDE SEQUENCE [LARGE SCALE GENOMIC DNA]</scope>
    <source>
        <strain evidence="4">28A</strain>
    </source>
</reference>
<feature type="compositionally biased region" description="Low complexity" evidence="1">
    <location>
        <begin position="117"/>
        <end position="126"/>
    </location>
</feature>
<keyword evidence="2" id="KW-0472">Membrane</keyword>
<name>R0J214_EXST2</name>
<gene>
    <name evidence="3" type="ORF">SETTUDRAFT_24934</name>
</gene>
<protein>
    <submittedName>
        <fullName evidence="3">Uncharacterized protein</fullName>
    </submittedName>
</protein>
<dbReference type="GeneID" id="19402858"/>
<evidence type="ECO:0000256" key="1">
    <source>
        <dbReference type="SAM" id="MobiDB-lite"/>
    </source>
</evidence>
<organism evidence="3 4">
    <name type="scientific">Exserohilum turcicum (strain 28A)</name>
    <name type="common">Northern leaf blight fungus</name>
    <name type="synonym">Setosphaeria turcica</name>
    <dbReference type="NCBI Taxonomy" id="671987"/>
    <lineage>
        <taxon>Eukaryota</taxon>
        <taxon>Fungi</taxon>
        <taxon>Dikarya</taxon>
        <taxon>Ascomycota</taxon>
        <taxon>Pezizomycotina</taxon>
        <taxon>Dothideomycetes</taxon>
        <taxon>Pleosporomycetidae</taxon>
        <taxon>Pleosporales</taxon>
        <taxon>Pleosporineae</taxon>
        <taxon>Pleosporaceae</taxon>
        <taxon>Exserohilum</taxon>
    </lineage>
</organism>
<reference evidence="3 4" key="2">
    <citation type="journal article" date="2013" name="PLoS Genet.">
        <title>Comparative genome structure, secondary metabolite, and effector coding capacity across Cochliobolus pathogens.</title>
        <authorList>
            <person name="Condon B.J."/>
            <person name="Leng Y."/>
            <person name="Wu D."/>
            <person name="Bushley K.E."/>
            <person name="Ohm R.A."/>
            <person name="Otillar R."/>
            <person name="Martin J."/>
            <person name="Schackwitz W."/>
            <person name="Grimwood J."/>
            <person name="MohdZainudin N."/>
            <person name="Xue C."/>
            <person name="Wang R."/>
            <person name="Manning V.A."/>
            <person name="Dhillon B."/>
            <person name="Tu Z.J."/>
            <person name="Steffenson B.J."/>
            <person name="Salamov A."/>
            <person name="Sun H."/>
            <person name="Lowry S."/>
            <person name="LaButti K."/>
            <person name="Han J."/>
            <person name="Copeland A."/>
            <person name="Lindquist E."/>
            <person name="Barry K."/>
            <person name="Schmutz J."/>
            <person name="Baker S.E."/>
            <person name="Ciuffetti L.M."/>
            <person name="Grigoriev I.V."/>
            <person name="Zhong S."/>
            <person name="Turgeon B.G."/>
        </authorList>
    </citation>
    <scope>NUCLEOTIDE SEQUENCE [LARGE SCALE GENOMIC DNA]</scope>
    <source>
        <strain evidence="4">28A</strain>
    </source>
</reference>
<feature type="transmembrane region" description="Helical" evidence="2">
    <location>
        <begin position="61"/>
        <end position="87"/>
    </location>
</feature>
<accession>R0J214</accession>
<evidence type="ECO:0000313" key="4">
    <source>
        <dbReference type="Proteomes" id="UP000016935"/>
    </source>
</evidence>
<keyword evidence="4" id="KW-1185">Reference proteome</keyword>
<sequence length="166" mass="18113">MTKSDDSKPSNYRFARAETLEHAVLQDEAPLKGGAVQPDWYPHFARPALPARNRLPRKRILVPWLLCTIFFLITLWFTSILVGARFLSIVRPSLVAQEIHIYIDGELFEAEATSQGSHAAATSSAPMPSPTTPNIGNDLGRASSDIGGRIAPAPTGFVTMTTRARA</sequence>
<keyword evidence="2" id="KW-1133">Transmembrane helix</keyword>
<dbReference type="RefSeq" id="XP_008021220.1">
    <property type="nucleotide sequence ID" value="XM_008023029.1"/>
</dbReference>